<feature type="compositionally biased region" description="Polar residues" evidence="1">
    <location>
        <begin position="100"/>
        <end position="110"/>
    </location>
</feature>
<dbReference type="AlphaFoldDB" id="A0A6A6EZF9"/>
<name>A0A6A6EZF9_9PEZI</name>
<dbReference type="OrthoDB" id="3763214at2759"/>
<reference evidence="2" key="1">
    <citation type="journal article" date="2020" name="Stud. Mycol.">
        <title>101 Dothideomycetes genomes: a test case for predicting lifestyles and emergence of pathogens.</title>
        <authorList>
            <person name="Haridas S."/>
            <person name="Albert R."/>
            <person name="Binder M."/>
            <person name="Bloem J."/>
            <person name="Labutti K."/>
            <person name="Salamov A."/>
            <person name="Andreopoulos B."/>
            <person name="Baker S."/>
            <person name="Barry K."/>
            <person name="Bills G."/>
            <person name="Bluhm B."/>
            <person name="Cannon C."/>
            <person name="Castanera R."/>
            <person name="Culley D."/>
            <person name="Daum C."/>
            <person name="Ezra D."/>
            <person name="Gonzalez J."/>
            <person name="Henrissat B."/>
            <person name="Kuo A."/>
            <person name="Liang C."/>
            <person name="Lipzen A."/>
            <person name="Lutzoni F."/>
            <person name="Magnuson J."/>
            <person name="Mondo S."/>
            <person name="Nolan M."/>
            <person name="Ohm R."/>
            <person name="Pangilinan J."/>
            <person name="Park H.-J."/>
            <person name="Ramirez L."/>
            <person name="Alfaro M."/>
            <person name="Sun H."/>
            <person name="Tritt A."/>
            <person name="Yoshinaga Y."/>
            <person name="Zwiers L.-H."/>
            <person name="Turgeon B."/>
            <person name="Goodwin S."/>
            <person name="Spatafora J."/>
            <person name="Crous P."/>
            <person name="Grigoriev I."/>
        </authorList>
    </citation>
    <scope>NUCLEOTIDE SEQUENCE</scope>
    <source>
        <strain evidence="2">SCOH1-5</strain>
    </source>
</reference>
<evidence type="ECO:0000256" key="1">
    <source>
        <dbReference type="SAM" id="MobiDB-lite"/>
    </source>
</evidence>
<evidence type="ECO:0000313" key="2">
    <source>
        <dbReference type="EMBL" id="KAF2206826.1"/>
    </source>
</evidence>
<gene>
    <name evidence="2" type="ORF">CERZMDRAFT_102994</name>
</gene>
<feature type="region of interest" description="Disordered" evidence="1">
    <location>
        <begin position="89"/>
        <end position="110"/>
    </location>
</feature>
<proteinExistence type="predicted"/>
<dbReference type="Proteomes" id="UP000799539">
    <property type="component" value="Unassembled WGS sequence"/>
</dbReference>
<feature type="region of interest" description="Disordered" evidence="1">
    <location>
        <begin position="17"/>
        <end position="40"/>
    </location>
</feature>
<keyword evidence="3" id="KW-1185">Reference proteome</keyword>
<sequence length="110" mass="12272">MPRDAVGFLRAAVNQELASSHAQDPEPTAKAPKPPQKRLELIDDRIVLRDDLSNTSRSFPDEGLRHDVQIVQCEDRNCRKERRMDDCGVIVPDTGPPMIPSSNSATSFFV</sequence>
<accession>A0A6A6EZF9</accession>
<protein>
    <submittedName>
        <fullName evidence="2">Uncharacterized protein</fullName>
    </submittedName>
</protein>
<evidence type="ECO:0000313" key="3">
    <source>
        <dbReference type="Proteomes" id="UP000799539"/>
    </source>
</evidence>
<dbReference type="EMBL" id="ML992711">
    <property type="protein sequence ID" value="KAF2206826.1"/>
    <property type="molecule type" value="Genomic_DNA"/>
</dbReference>
<organism evidence="2 3">
    <name type="scientific">Cercospora zeae-maydis SCOH1-5</name>
    <dbReference type="NCBI Taxonomy" id="717836"/>
    <lineage>
        <taxon>Eukaryota</taxon>
        <taxon>Fungi</taxon>
        <taxon>Dikarya</taxon>
        <taxon>Ascomycota</taxon>
        <taxon>Pezizomycotina</taxon>
        <taxon>Dothideomycetes</taxon>
        <taxon>Dothideomycetidae</taxon>
        <taxon>Mycosphaerellales</taxon>
        <taxon>Mycosphaerellaceae</taxon>
        <taxon>Cercospora</taxon>
    </lineage>
</organism>